<dbReference type="KEGG" id="csx:CSING_04045"/>
<feature type="transmembrane region" description="Helical" evidence="2">
    <location>
        <begin position="12"/>
        <end position="33"/>
    </location>
</feature>
<keyword evidence="2" id="KW-0472">Membrane</keyword>
<organism evidence="3 4">
    <name type="scientific">Corynebacterium singulare</name>
    <dbReference type="NCBI Taxonomy" id="161899"/>
    <lineage>
        <taxon>Bacteria</taxon>
        <taxon>Bacillati</taxon>
        <taxon>Actinomycetota</taxon>
        <taxon>Actinomycetes</taxon>
        <taxon>Mycobacteriales</taxon>
        <taxon>Corynebacteriaceae</taxon>
        <taxon>Corynebacterium</taxon>
    </lineage>
</organism>
<dbReference type="HOGENOM" id="CLU_1438889_0_0_11"/>
<evidence type="ECO:0000313" key="3">
    <source>
        <dbReference type="EMBL" id="AJI78355.1"/>
    </source>
</evidence>
<dbReference type="EMBL" id="CP010827">
    <property type="protein sequence ID" value="AJI78355.1"/>
    <property type="molecule type" value="Genomic_DNA"/>
</dbReference>
<reference evidence="3 4" key="1">
    <citation type="journal article" date="2015" name="Genome Announc.">
        <title>Complete Genome Sequence and Annotation of Corynebacterium singulare DSM 44357, Isolated from a Human Semen Specimen.</title>
        <authorList>
            <person name="Merten M."/>
            <person name="Brinkrolf K."/>
            <person name="Albersmeier A."/>
            <person name="Kutter Y."/>
            <person name="Ruckert C."/>
            <person name="Tauch A."/>
        </authorList>
    </citation>
    <scope>NUCLEOTIDE SEQUENCE [LARGE SCALE GENOMIC DNA]</scope>
    <source>
        <strain evidence="3">IBS B52218</strain>
    </source>
</reference>
<dbReference type="STRING" id="161899.CSING_04045"/>
<keyword evidence="2" id="KW-0812">Transmembrane</keyword>
<protein>
    <submittedName>
        <fullName evidence="3">Uncharacterized protein</fullName>
    </submittedName>
</protein>
<name>A0A0B6F1L4_9CORY</name>
<feature type="compositionally biased region" description="Low complexity" evidence="1">
    <location>
        <begin position="35"/>
        <end position="47"/>
    </location>
</feature>
<feature type="region of interest" description="Disordered" evidence="1">
    <location>
        <begin position="35"/>
        <end position="54"/>
    </location>
</feature>
<gene>
    <name evidence="3" type="ORF">CSING_04045</name>
</gene>
<sequence>MIHLYRLEQTLPQIIGAIITIIAIIAGAVNGAGSSNPNPGNAPQSAPRPSVTSENLVQPGSSQYLLNMDYVNSISVNGQTITDTMVRTRTTSDIEAYVGRGDLDGKYNTLTFSLAWDENIKRREGNDSAVVKVFLGNNRAEYAKTYVVRPGQVVNSGPINISGLDKVVVQVEPIHGPGLAIFNARLHR</sequence>
<dbReference type="OrthoDB" id="9912513at2"/>
<evidence type="ECO:0000256" key="2">
    <source>
        <dbReference type="SAM" id="Phobius"/>
    </source>
</evidence>
<evidence type="ECO:0000256" key="1">
    <source>
        <dbReference type="SAM" id="MobiDB-lite"/>
    </source>
</evidence>
<keyword evidence="2" id="KW-1133">Transmembrane helix</keyword>
<accession>A0A0B6F1L4</accession>
<dbReference type="Proteomes" id="UP000031890">
    <property type="component" value="Chromosome"/>
</dbReference>
<evidence type="ECO:0000313" key="4">
    <source>
        <dbReference type="Proteomes" id="UP000031890"/>
    </source>
</evidence>
<proteinExistence type="predicted"/>
<dbReference type="RefSeq" id="WP_042529891.1">
    <property type="nucleotide sequence ID" value="NZ_CP010827.1"/>
</dbReference>
<dbReference type="AlphaFoldDB" id="A0A0B6F1L4"/>